<evidence type="ECO:0008006" key="3">
    <source>
        <dbReference type="Google" id="ProtNLM"/>
    </source>
</evidence>
<protein>
    <recommendedName>
        <fullName evidence="3">Glycosyl transferases group 1</fullName>
    </recommendedName>
</protein>
<gene>
    <name evidence="1" type="ORF">Pla100_09210</name>
</gene>
<dbReference type="EMBL" id="SJPM01000001">
    <property type="protein sequence ID" value="TWU03985.1"/>
    <property type="molecule type" value="Genomic_DNA"/>
</dbReference>
<keyword evidence="2" id="KW-1185">Reference proteome</keyword>
<dbReference type="AlphaFoldDB" id="A0A5C6AVD5"/>
<evidence type="ECO:0000313" key="1">
    <source>
        <dbReference type="EMBL" id="TWU03985.1"/>
    </source>
</evidence>
<name>A0A5C6AVD5_9BACT</name>
<comment type="caution">
    <text evidence="1">The sequence shown here is derived from an EMBL/GenBank/DDBJ whole genome shotgun (WGS) entry which is preliminary data.</text>
</comment>
<dbReference type="SUPFAM" id="SSF53756">
    <property type="entry name" value="UDP-Glycosyltransferase/glycogen phosphorylase"/>
    <property type="match status" value="1"/>
</dbReference>
<dbReference type="Gene3D" id="3.40.50.2000">
    <property type="entry name" value="Glycogen Phosphorylase B"/>
    <property type="match status" value="2"/>
</dbReference>
<sequence length="559" mass="62786">MPILDTVDVPNSDESPIRAVAIVHCHFEPGGVTQVVQNHVKCLVQDTRVVLVSGPRTSGLRRFANENVAAFILDSLEYDSHRVQESQGHEFTDLAATEMFNALDRGLREHGLDPSDSIIHWHNHSLGKNAASPLVIARLAQAGWQILLQIHDFAEDQRPTNYRHLIEQLLPAETSDLQRDRLDRLLYPRHPRIHYAVLTVGDADVLIDSGIDATRVHLIPNSVDLPGCQLDRPTAMRKISDAFGVSAESRWLLYPVRGIRRKNIGEFLLWCQLLHRTNVAAAHPTDVIEPCVGALTLRPTTPVEAASYDRWHQVAHDLVPNVVFDAGEHPDVSFIENLAACHCVVSTSVAEGFGMAFLEPWLVDRRVIARDLPAVTGGFAREGLRLTNLYGSLWIPGPADWITRMNRRWREQAIQAWASVPDTMRPDMTFLHGSPEESELLTDRIDFARLHPVDQIDVIRRVSKDDAFALAVAAMNQAVLDAIESVGDDANIAHNRMIVESRYQADVQREQLHCAYRQTSTESRCHVENASLVDPPFRPRVIDLVNRSHPFYPCRVESL</sequence>
<accession>A0A5C6AVD5</accession>
<dbReference type="RefSeq" id="WP_146576388.1">
    <property type="nucleotide sequence ID" value="NZ_SJPM01000001.1"/>
</dbReference>
<evidence type="ECO:0000313" key="2">
    <source>
        <dbReference type="Proteomes" id="UP000316213"/>
    </source>
</evidence>
<reference evidence="1 2" key="1">
    <citation type="submission" date="2019-02" db="EMBL/GenBank/DDBJ databases">
        <title>Deep-cultivation of Planctomycetes and their phenomic and genomic characterization uncovers novel biology.</title>
        <authorList>
            <person name="Wiegand S."/>
            <person name="Jogler M."/>
            <person name="Boedeker C."/>
            <person name="Pinto D."/>
            <person name="Vollmers J."/>
            <person name="Rivas-Marin E."/>
            <person name="Kohn T."/>
            <person name="Peeters S.H."/>
            <person name="Heuer A."/>
            <person name="Rast P."/>
            <person name="Oberbeckmann S."/>
            <person name="Bunk B."/>
            <person name="Jeske O."/>
            <person name="Meyerdierks A."/>
            <person name="Storesund J.E."/>
            <person name="Kallscheuer N."/>
            <person name="Luecker S."/>
            <person name="Lage O.M."/>
            <person name="Pohl T."/>
            <person name="Merkel B.J."/>
            <person name="Hornburger P."/>
            <person name="Mueller R.-W."/>
            <person name="Bruemmer F."/>
            <person name="Labrenz M."/>
            <person name="Spormann A.M."/>
            <person name="Op Den Camp H."/>
            <person name="Overmann J."/>
            <person name="Amann R."/>
            <person name="Jetten M.S.M."/>
            <person name="Mascher T."/>
            <person name="Medema M.H."/>
            <person name="Devos D.P."/>
            <person name="Kaster A.-K."/>
            <person name="Ovreas L."/>
            <person name="Rohde M."/>
            <person name="Galperin M.Y."/>
            <person name="Jogler C."/>
        </authorList>
    </citation>
    <scope>NUCLEOTIDE SEQUENCE [LARGE SCALE GENOMIC DNA]</scope>
    <source>
        <strain evidence="1 2">Pla100</strain>
    </source>
</reference>
<dbReference type="Proteomes" id="UP000316213">
    <property type="component" value="Unassembled WGS sequence"/>
</dbReference>
<organism evidence="1 2">
    <name type="scientific">Neorhodopirellula pilleata</name>
    <dbReference type="NCBI Taxonomy" id="2714738"/>
    <lineage>
        <taxon>Bacteria</taxon>
        <taxon>Pseudomonadati</taxon>
        <taxon>Planctomycetota</taxon>
        <taxon>Planctomycetia</taxon>
        <taxon>Pirellulales</taxon>
        <taxon>Pirellulaceae</taxon>
        <taxon>Neorhodopirellula</taxon>
    </lineage>
</organism>
<proteinExistence type="predicted"/>
<dbReference type="OrthoDB" id="9764674at2"/>